<dbReference type="RefSeq" id="WP_139202707.1">
    <property type="nucleotide sequence ID" value="NZ_FODT01000013.1"/>
</dbReference>
<accession>A0A1H8WQM6</accession>
<dbReference type="AlphaFoldDB" id="A0A1H8WQM6"/>
<dbReference type="Proteomes" id="UP000199615">
    <property type="component" value="Unassembled WGS sequence"/>
</dbReference>
<dbReference type="OrthoDB" id="8141239at2"/>
<dbReference type="EMBL" id="FODT01000013">
    <property type="protein sequence ID" value="SEP30024.1"/>
    <property type="molecule type" value="Genomic_DNA"/>
</dbReference>
<sequence>MIRLTANRAGAHKHCPLKRCRRGRSCRSLIACVVLRIDEPTDAQREVIDHVYEHIQRSRMHAAKAARRDSESTA</sequence>
<protein>
    <submittedName>
        <fullName evidence="1">Uncharacterized protein</fullName>
    </submittedName>
</protein>
<proteinExistence type="predicted"/>
<keyword evidence="2" id="KW-1185">Reference proteome</keyword>
<reference evidence="2" key="1">
    <citation type="submission" date="2016-10" db="EMBL/GenBank/DDBJ databases">
        <authorList>
            <person name="Varghese N."/>
            <person name="Submissions S."/>
        </authorList>
    </citation>
    <scope>NUCLEOTIDE SEQUENCE [LARGE SCALE GENOMIC DNA]</scope>
    <source>
        <strain evidence="2">DSM 123</strain>
    </source>
</reference>
<gene>
    <name evidence="1" type="ORF">SAMN05444123_113102</name>
</gene>
<evidence type="ECO:0000313" key="1">
    <source>
        <dbReference type="EMBL" id="SEP30024.1"/>
    </source>
</evidence>
<evidence type="ECO:0000313" key="2">
    <source>
        <dbReference type="Proteomes" id="UP000199615"/>
    </source>
</evidence>
<organism evidence="1 2">
    <name type="scientific">Rhodopseudomonas pseudopalustris</name>
    <dbReference type="NCBI Taxonomy" id="1513892"/>
    <lineage>
        <taxon>Bacteria</taxon>
        <taxon>Pseudomonadati</taxon>
        <taxon>Pseudomonadota</taxon>
        <taxon>Alphaproteobacteria</taxon>
        <taxon>Hyphomicrobiales</taxon>
        <taxon>Nitrobacteraceae</taxon>
        <taxon>Rhodopseudomonas</taxon>
    </lineage>
</organism>
<name>A0A1H8WQM6_9BRAD</name>